<comment type="caution">
    <text evidence="2">The sequence shown here is derived from an EMBL/GenBank/DDBJ whole genome shotgun (WGS) entry which is preliminary data.</text>
</comment>
<evidence type="ECO:0000256" key="1">
    <source>
        <dbReference type="SAM" id="MobiDB-lite"/>
    </source>
</evidence>
<dbReference type="Proteomes" id="UP000774617">
    <property type="component" value="Unassembled WGS sequence"/>
</dbReference>
<feature type="region of interest" description="Disordered" evidence="1">
    <location>
        <begin position="1"/>
        <end position="121"/>
    </location>
</feature>
<feature type="compositionally biased region" description="Basic residues" evidence="1">
    <location>
        <begin position="26"/>
        <end position="37"/>
    </location>
</feature>
<feature type="compositionally biased region" description="Low complexity" evidence="1">
    <location>
        <begin position="92"/>
        <end position="105"/>
    </location>
</feature>
<evidence type="ECO:0000313" key="3">
    <source>
        <dbReference type="Proteomes" id="UP000774617"/>
    </source>
</evidence>
<evidence type="ECO:0008006" key="4">
    <source>
        <dbReference type="Google" id="ProtNLM"/>
    </source>
</evidence>
<keyword evidence="3" id="KW-1185">Reference proteome</keyword>
<feature type="compositionally biased region" description="Basic residues" evidence="1">
    <location>
        <begin position="1"/>
        <end position="14"/>
    </location>
</feature>
<evidence type="ECO:0000313" key="2">
    <source>
        <dbReference type="EMBL" id="KAH7052411.1"/>
    </source>
</evidence>
<sequence>MDRTLIRARGKRKAPASPPADLPPGAKRRPGRPRTKRPPSPPWEEVKASMLEQLSRPRVSLIRKAPPEKRCKPAKAPSKWSTPLPWPEEYRTTQSQSQPQSQTQPRSLGAQTPLIKKRKRRSSYWRKLSPLERMPAEVLQHIFLECMNTDLPVASIELLHKLNSDHIKMEFALRVLYWPEEDERMGAEELAEMQNKLLSLRFFGWDFYKRYAAKACQRFGSWQWLEDLESGAFLEDYIQRHPDFEVLDRFNLNCEHVDQIPPFLRFHEKTPIPPRYLKGPWDEQKQMMLRFLFIQNLGIDTENSTAAETLIEGLMDLAKGSAHIDIAQWLICIAIASEITLPQKMLRRAVIDGGCDKDLVESLLTWSLHGDMEYFDPMLWNWAERTTDREKGRWLMDQLKATATNKEELAAEAEAEIRSP</sequence>
<name>A0ABQ8GDK8_9PEZI</name>
<organism evidence="2 3">
    <name type="scientific">Macrophomina phaseolina</name>
    <dbReference type="NCBI Taxonomy" id="35725"/>
    <lineage>
        <taxon>Eukaryota</taxon>
        <taxon>Fungi</taxon>
        <taxon>Dikarya</taxon>
        <taxon>Ascomycota</taxon>
        <taxon>Pezizomycotina</taxon>
        <taxon>Dothideomycetes</taxon>
        <taxon>Dothideomycetes incertae sedis</taxon>
        <taxon>Botryosphaeriales</taxon>
        <taxon>Botryosphaeriaceae</taxon>
        <taxon>Macrophomina</taxon>
    </lineage>
</organism>
<accession>A0ABQ8GDK8</accession>
<reference evidence="2 3" key="1">
    <citation type="journal article" date="2021" name="Nat. Commun.">
        <title>Genetic determinants of endophytism in the Arabidopsis root mycobiome.</title>
        <authorList>
            <person name="Mesny F."/>
            <person name="Miyauchi S."/>
            <person name="Thiergart T."/>
            <person name="Pickel B."/>
            <person name="Atanasova L."/>
            <person name="Karlsson M."/>
            <person name="Huettel B."/>
            <person name="Barry K.W."/>
            <person name="Haridas S."/>
            <person name="Chen C."/>
            <person name="Bauer D."/>
            <person name="Andreopoulos W."/>
            <person name="Pangilinan J."/>
            <person name="LaButti K."/>
            <person name="Riley R."/>
            <person name="Lipzen A."/>
            <person name="Clum A."/>
            <person name="Drula E."/>
            <person name="Henrissat B."/>
            <person name="Kohler A."/>
            <person name="Grigoriev I.V."/>
            <person name="Martin F.M."/>
            <person name="Hacquard S."/>
        </authorList>
    </citation>
    <scope>NUCLEOTIDE SEQUENCE [LARGE SCALE GENOMIC DNA]</scope>
    <source>
        <strain evidence="2 3">MPI-SDFR-AT-0080</strain>
    </source>
</reference>
<dbReference type="EMBL" id="JAGTJR010000011">
    <property type="protein sequence ID" value="KAH7052411.1"/>
    <property type="molecule type" value="Genomic_DNA"/>
</dbReference>
<protein>
    <recommendedName>
        <fullName evidence="4">F-box domain-containing protein</fullName>
    </recommendedName>
</protein>
<gene>
    <name evidence="2" type="ORF">B0J12DRAFT_72663</name>
</gene>
<proteinExistence type="predicted"/>